<comment type="caution">
    <text evidence="3">The sequence shown here is derived from an EMBL/GenBank/DDBJ whole genome shotgun (WGS) entry which is preliminary data.</text>
</comment>
<organism evidence="3 4">
    <name type="scientific">Rhizobium paranaense</name>
    <dbReference type="NCBI Taxonomy" id="1650438"/>
    <lineage>
        <taxon>Bacteria</taxon>
        <taxon>Pseudomonadati</taxon>
        <taxon>Pseudomonadota</taxon>
        <taxon>Alphaproteobacteria</taxon>
        <taxon>Hyphomicrobiales</taxon>
        <taxon>Rhizobiaceae</taxon>
        <taxon>Rhizobium/Agrobacterium group</taxon>
        <taxon>Rhizobium</taxon>
    </lineage>
</organism>
<protein>
    <recommendedName>
        <fullName evidence="2">Tip attachment protein J domain-containing protein</fullName>
    </recommendedName>
</protein>
<feature type="chain" id="PRO_5031110887" description="Tip attachment protein J domain-containing protein" evidence="1">
    <location>
        <begin position="23"/>
        <end position="1821"/>
    </location>
</feature>
<keyword evidence="4" id="KW-1185">Reference proteome</keyword>
<evidence type="ECO:0000313" key="4">
    <source>
        <dbReference type="Proteomes" id="UP000549882"/>
    </source>
</evidence>
<gene>
    <name evidence="3" type="ORF">GGD50_001931</name>
</gene>
<feature type="domain" description="Tip attachment protein J" evidence="2">
    <location>
        <begin position="332"/>
        <end position="481"/>
    </location>
</feature>
<name>A0A7W9D0N0_9HYPH</name>
<evidence type="ECO:0000256" key="1">
    <source>
        <dbReference type="SAM" id="SignalP"/>
    </source>
</evidence>
<dbReference type="InterPro" id="IPR032876">
    <property type="entry name" value="J_dom"/>
</dbReference>
<dbReference type="Proteomes" id="UP000549882">
    <property type="component" value="Unassembled WGS sequence"/>
</dbReference>
<sequence>MKILILILSVLSFWLMADAAHADPITAAIAAISQFIGSVGVIGKLVLTVAINVGLSLVEKALAKKDQPQQAGAKLEISMGDDHPMSFIMGSYATAGRRKYAGSWGEDGKTPNAYFTDVIEVGNLPNYAGERGLTSVWIDDQQVGVLWEEPHPDGRGFPVLQYRVKGKDYLWIKFLDGTQSSADAFLTAKFGSNPDRPWKPTMIGLGCQVVILTARYNTNLFSGIPAGLYQPHPVPLYDIRKDSSVGGNGTHRWDNPASWEPTSNPATMIYNLARGVYRGSEWVCGGQNIAAFCLPAANWMAAANACDAPVALGDGTSEPAFRAGYEVQCDQQPLDVISELLKGCNGRMAEVGGIFKVLISTPGGAVYSFSDDDIVVTEEQDFQPFPSLSDTYNAIEATYPEPTEKWATKDAPGRYNADLEAQDGNRRLPAQIQLPTVPFANQVQRVGLAMIQDYRRFRVHQVSLPPDAYPLEPNDVVSWTSVRNGYDEKKFLVVKVEPQPNFLIVVTLKEVDPADYDWHSGLQLPTATGWIGPITPPSQPMVGWTVEPATVKDAGGIDRRPAIKISCAADMDDVERVWVQVRLKETGDIVFDSDSTRYASPFSWIISGQWMLSNTDYEARGRYIPKSNRATDWSAWLSVKTPNVLIQSGDVLDNAITASKIADAAVTAEKIMDEAVTNLKLADEAVSAAKMQVAAVTADVLASGAVISTKLADGAVTAAKIAQGAVDATSLASSIKAVEVVSSLPTIGNVEGRQVYLTTDGKLYRYYSGAWTAAVAAGDVNGTLNASQIADGAITNNKLAALAVDASKLADGSVSAAKLAANAVDTTKFASDIRPVEIVASLPTTGNIEGRTVYLTTDGKLYRYTGSAWTSATAAGDITGQIVGTQISDGTISTPKLAAGSVTANTIAAGTITADKIAANSITAGQIAAGAISATQLAASAVTARSVSIGDFANMVTNPFFDQGAAGTDGWLLGGMIAPSRVVGTSGDPAPNYIRIPDANGGIDYAIFDPGQATTGSMPCSAGDSYYVEFYIRKNGAPTAPFGSYLSVSDRLGANTVWPQVYFALAADVPTVWTKVQALVNIPATVANNGIPARFNLQLTARPGTANNSGSYDVAKPVLRKATGAVMIEDGAVTASKVAANAITADKIAANAVTAGTIAANAVTAGTIAAGAVSASQIAADAVTADKIASNAVTTDALAVGSGKNLLQNASFSMGLDCWAISYASGTIPGVVFAIRQPGDVGGWVGYNCPTLMLYQGSGPTGFYQDVMWQRLDYPSGAGNLKYSVPCQPGETFECSAYISAHRCTVELRIIWVASDGTAIGYTGPAQNNAVYGDSHNPDLWTRLRVIGIAPAGTVAAGIHLRKLDTNTGQTDSFMFVNKPMLCRAPAGASEATQWSDGGVVTINSGGIVAGAITAAKIATNAVTADAIAANAVTAGKIAAGAVTAATVAAGTITGDKLAANTIGASQIAAGAITAKQLVLTDFSNMADNGWQAGSIAGWTTQSLQNFYLDNSQGDASGYLLQSLGRDCAYSNFVAVSPGETYAFDVWVNNTDANLANVYAYARSPTGVISPALITGTGTKNAWVRLQGKYTIPSGITALAMDLQVAKTAGTGTSCYWSRPVMRRAVSAELIVDGAVTANKISVNSLDALTANLGAVNISSAVIGTLQVGTSNISGGAVTGVGVGRTAGTQTIGAGGTVNLVSCVVNVAGDGRVVIDAMTLGQYNQNGGSQNSQPIGVNIFRDGTAIFSQTYYLGVVQTVVSGTGGSNGSTTQTTYTAGLVAVSGLYDAPGAGNHTYILQIYCPGNTIGWNESNITATSLKR</sequence>
<dbReference type="Gene3D" id="2.60.120.260">
    <property type="entry name" value="Galactose-binding domain-like"/>
    <property type="match status" value="2"/>
</dbReference>
<evidence type="ECO:0000259" key="2">
    <source>
        <dbReference type="Pfam" id="PF13550"/>
    </source>
</evidence>
<dbReference type="Pfam" id="PF13550">
    <property type="entry name" value="Phage-tail_3"/>
    <property type="match status" value="1"/>
</dbReference>
<feature type="signal peptide" evidence="1">
    <location>
        <begin position="1"/>
        <end position="22"/>
    </location>
</feature>
<accession>A0A7W9D0N0</accession>
<dbReference type="RefSeq" id="WP_183937685.1">
    <property type="nucleotide sequence ID" value="NZ_JACHBI010000003.1"/>
</dbReference>
<keyword evidence="1" id="KW-0732">Signal</keyword>
<proteinExistence type="predicted"/>
<evidence type="ECO:0000313" key="3">
    <source>
        <dbReference type="EMBL" id="MBB5573318.1"/>
    </source>
</evidence>
<reference evidence="3 4" key="1">
    <citation type="submission" date="2020-08" db="EMBL/GenBank/DDBJ databases">
        <title>Genomic Encyclopedia of Type Strains, Phase IV (KMG-V): Genome sequencing to study the core and pangenomes of soil and plant-associated prokaryotes.</title>
        <authorList>
            <person name="Whitman W."/>
        </authorList>
    </citation>
    <scope>NUCLEOTIDE SEQUENCE [LARGE SCALE GENOMIC DNA]</scope>
    <source>
        <strain evidence="3 4">SEMIA 4064</strain>
    </source>
</reference>
<dbReference type="EMBL" id="JACHBI010000003">
    <property type="protein sequence ID" value="MBB5573318.1"/>
    <property type="molecule type" value="Genomic_DNA"/>
</dbReference>